<evidence type="ECO:0000259" key="8">
    <source>
        <dbReference type="PROSITE" id="PS50014"/>
    </source>
</evidence>
<evidence type="ECO:0000256" key="2">
    <source>
        <dbReference type="ARBA" id="ARBA00023043"/>
    </source>
</evidence>
<feature type="coiled-coil region" evidence="6">
    <location>
        <begin position="425"/>
        <end position="452"/>
    </location>
</feature>
<dbReference type="Pfam" id="PF13637">
    <property type="entry name" value="Ank_4"/>
    <property type="match status" value="1"/>
</dbReference>
<evidence type="ECO:0000256" key="3">
    <source>
        <dbReference type="ARBA" id="ARBA00023117"/>
    </source>
</evidence>
<dbReference type="PROSITE" id="PS50088">
    <property type="entry name" value="ANK_REPEAT"/>
    <property type="match status" value="3"/>
</dbReference>
<protein>
    <recommendedName>
        <fullName evidence="8">Bromo domain-containing protein</fullName>
    </recommendedName>
</protein>
<sequence length="482" mass="54405">MVLEDFNTLPLIKSIREDNLENVLKFLVENYKEYEVNDKGEYTSKIEIIDKQTHSTPLFYVTARKNDEESVEICKLLIERFAICNPTAKDLMKQTCLFYAAREGHTNLCTYLIEKGCNPNDADNFGQTCLFYASREGKTECVETLIKKGANPNLLDLNKQTCLFYACRDGRYDTVKCLLENGVNPAIKDAQRRTALTFAKGNGHNNIINLLKSAGTLSKPSAEAATTKNAAGAQGGKVKSEGNAVASTPGDPNSNANALRKKYKLQYRPLEEEDPQLWVDAPLIKLKEFERKFPDIALWPRNVTTTPNVEVNHSNDPFNKQWYLLANQIIQSLSKYEGGHIFEKLVDAKKQNCPDYYDVIKNPMSFSCVKTKLKKGQYGLPTEFIKDVQLIFDNCSLYNTSGSLVAITGKNIEAYFNNQLIVTGYNNFVTKANTINERLQKVEDENVKWSAEREQVVKGEQVVKEEQPGEENKEQQPVAPTV</sequence>
<gene>
    <name evidence="9" type="ORF">PVIIG_03287</name>
</gene>
<dbReference type="OrthoDB" id="448960at2759"/>
<dbReference type="PANTHER" id="PTHR24198">
    <property type="entry name" value="ANKYRIN REPEAT AND PROTEIN KINASE DOMAIN-CONTAINING PROTEIN"/>
    <property type="match status" value="1"/>
</dbReference>
<dbReference type="Gene3D" id="1.20.920.10">
    <property type="entry name" value="Bromodomain-like"/>
    <property type="match status" value="1"/>
</dbReference>
<evidence type="ECO:0000256" key="6">
    <source>
        <dbReference type="SAM" id="Coils"/>
    </source>
</evidence>
<dbReference type="Pfam" id="PF00439">
    <property type="entry name" value="Bromodomain"/>
    <property type="match status" value="1"/>
</dbReference>
<dbReference type="SMART" id="SM00248">
    <property type="entry name" value="ANK"/>
    <property type="match status" value="6"/>
</dbReference>
<dbReference type="InterPro" id="IPR002110">
    <property type="entry name" value="Ankyrin_rpt"/>
</dbReference>
<dbReference type="PANTHER" id="PTHR24198:SF165">
    <property type="entry name" value="ANKYRIN REPEAT-CONTAINING PROTEIN-RELATED"/>
    <property type="match status" value="1"/>
</dbReference>
<evidence type="ECO:0000256" key="4">
    <source>
        <dbReference type="PROSITE-ProRule" id="PRU00023"/>
    </source>
</evidence>
<feature type="compositionally biased region" description="Low complexity" evidence="7">
    <location>
        <begin position="222"/>
        <end position="232"/>
    </location>
</feature>
<proteinExistence type="predicted"/>
<dbReference type="CDD" id="cd04369">
    <property type="entry name" value="Bromodomain"/>
    <property type="match status" value="1"/>
</dbReference>
<reference evidence="9 10" key="1">
    <citation type="submission" date="2011-08" db="EMBL/GenBank/DDBJ databases">
        <title>The Genome Sequence of Plasmodium vivax India VII.</title>
        <authorList>
            <consortium name="The Broad Institute Genome Sequencing Platform"/>
            <consortium name="The Broad Institute Genome Sequencing Center for Infectious Disease"/>
            <person name="Neafsey D."/>
            <person name="Carlton J."/>
            <person name="Barnwell J."/>
            <person name="Collins W."/>
            <person name="Escalante A."/>
            <person name="Mullikin J."/>
            <person name="Saul A."/>
            <person name="Guigo R."/>
            <person name="Camara F."/>
            <person name="Young S.K."/>
            <person name="Zeng Q."/>
            <person name="Gargeya S."/>
            <person name="Fitzgerald M."/>
            <person name="Haas B."/>
            <person name="Abouelleil A."/>
            <person name="Alvarado L."/>
            <person name="Arachchi H.M."/>
            <person name="Berlin A."/>
            <person name="Brown A."/>
            <person name="Chapman S.B."/>
            <person name="Chen Z."/>
            <person name="Dunbar C."/>
            <person name="Freedman E."/>
            <person name="Gearin G."/>
            <person name="Gellesch M."/>
            <person name="Goldberg J."/>
            <person name="Griggs A."/>
            <person name="Gujja S."/>
            <person name="Heiman D."/>
            <person name="Howarth C."/>
            <person name="Larson L."/>
            <person name="Lui A."/>
            <person name="MacDonald P.J.P."/>
            <person name="Montmayeur A."/>
            <person name="Murphy C."/>
            <person name="Neiman D."/>
            <person name="Pearson M."/>
            <person name="Priest M."/>
            <person name="Roberts A."/>
            <person name="Saif S."/>
            <person name="Shea T."/>
            <person name="Shenoy N."/>
            <person name="Sisk P."/>
            <person name="Stolte C."/>
            <person name="Sykes S."/>
            <person name="Wortman J."/>
            <person name="Nusbaum C."/>
            <person name="Birren B."/>
        </authorList>
    </citation>
    <scope>NUCLEOTIDE SEQUENCE [LARGE SCALE GENOMIC DNA]</scope>
    <source>
        <strain evidence="9 10">India VII</strain>
    </source>
</reference>
<dbReference type="Pfam" id="PF12796">
    <property type="entry name" value="Ank_2"/>
    <property type="match status" value="1"/>
</dbReference>
<dbReference type="InterPro" id="IPR036770">
    <property type="entry name" value="Ankyrin_rpt-contain_sf"/>
</dbReference>
<dbReference type="Gene3D" id="1.25.40.20">
    <property type="entry name" value="Ankyrin repeat-containing domain"/>
    <property type="match status" value="1"/>
</dbReference>
<feature type="compositionally biased region" description="Basic and acidic residues" evidence="7">
    <location>
        <begin position="459"/>
        <end position="474"/>
    </location>
</feature>
<dbReference type="PRINTS" id="PR00503">
    <property type="entry name" value="BROMODOMAIN"/>
</dbReference>
<dbReference type="PROSITE" id="PS00633">
    <property type="entry name" value="BROMODOMAIN_1"/>
    <property type="match status" value="1"/>
</dbReference>
<feature type="region of interest" description="Disordered" evidence="7">
    <location>
        <begin position="459"/>
        <end position="482"/>
    </location>
</feature>
<feature type="repeat" description="ANK" evidence="4">
    <location>
        <begin position="158"/>
        <end position="190"/>
    </location>
</feature>
<dbReference type="SUPFAM" id="SSF47370">
    <property type="entry name" value="Bromodomain"/>
    <property type="match status" value="1"/>
</dbReference>
<dbReference type="InterPro" id="IPR036427">
    <property type="entry name" value="Bromodomain-like_sf"/>
</dbReference>
<feature type="region of interest" description="Disordered" evidence="7">
    <location>
        <begin position="222"/>
        <end position="257"/>
    </location>
</feature>
<evidence type="ECO:0000313" key="9">
    <source>
        <dbReference type="EMBL" id="KMZ81432.1"/>
    </source>
</evidence>
<evidence type="ECO:0000256" key="1">
    <source>
        <dbReference type="ARBA" id="ARBA00022737"/>
    </source>
</evidence>
<name>A0A0J9SHH5_PLAVI</name>
<evidence type="ECO:0000313" key="10">
    <source>
        <dbReference type="Proteomes" id="UP000053562"/>
    </source>
</evidence>
<keyword evidence="2 4" id="KW-0040">ANK repeat</keyword>
<dbReference type="AlphaFoldDB" id="A0A0J9SHH5"/>
<keyword evidence="3 5" id="KW-0103">Bromodomain</keyword>
<organism evidence="9 10">
    <name type="scientific">Plasmodium vivax India VII</name>
    <dbReference type="NCBI Taxonomy" id="1077284"/>
    <lineage>
        <taxon>Eukaryota</taxon>
        <taxon>Sar</taxon>
        <taxon>Alveolata</taxon>
        <taxon>Apicomplexa</taxon>
        <taxon>Aconoidasida</taxon>
        <taxon>Haemosporida</taxon>
        <taxon>Plasmodiidae</taxon>
        <taxon>Plasmodium</taxon>
        <taxon>Plasmodium (Plasmodium)</taxon>
    </lineage>
</organism>
<feature type="repeat" description="ANK" evidence="4">
    <location>
        <begin position="92"/>
        <end position="124"/>
    </location>
</feature>
<dbReference type="SUPFAM" id="SSF48403">
    <property type="entry name" value="Ankyrin repeat"/>
    <property type="match status" value="1"/>
</dbReference>
<evidence type="ECO:0000256" key="7">
    <source>
        <dbReference type="SAM" id="MobiDB-lite"/>
    </source>
</evidence>
<feature type="repeat" description="ANK" evidence="4">
    <location>
        <begin position="125"/>
        <end position="157"/>
    </location>
</feature>
<dbReference type="PROSITE" id="PS50014">
    <property type="entry name" value="BROMODOMAIN_2"/>
    <property type="match status" value="1"/>
</dbReference>
<dbReference type="PROSITE" id="PS50297">
    <property type="entry name" value="ANK_REP_REGION"/>
    <property type="match status" value="1"/>
</dbReference>
<dbReference type="EMBL" id="KQ234242">
    <property type="protein sequence ID" value="KMZ81432.1"/>
    <property type="molecule type" value="Genomic_DNA"/>
</dbReference>
<keyword evidence="1" id="KW-0677">Repeat</keyword>
<keyword evidence="6" id="KW-0175">Coiled coil</keyword>
<dbReference type="SMART" id="SM00297">
    <property type="entry name" value="BROMO"/>
    <property type="match status" value="1"/>
</dbReference>
<accession>A0A0J9SHH5</accession>
<feature type="domain" description="Bromo" evidence="8">
    <location>
        <begin position="334"/>
        <end position="406"/>
    </location>
</feature>
<dbReference type="Proteomes" id="UP000053562">
    <property type="component" value="Unassembled WGS sequence"/>
</dbReference>
<dbReference type="InterPro" id="IPR018359">
    <property type="entry name" value="Bromodomain_CS"/>
</dbReference>
<dbReference type="InterPro" id="IPR001487">
    <property type="entry name" value="Bromodomain"/>
</dbReference>
<evidence type="ECO:0000256" key="5">
    <source>
        <dbReference type="PROSITE-ProRule" id="PRU00035"/>
    </source>
</evidence>